<keyword evidence="1" id="KW-0813">Transport</keyword>
<dbReference type="Gene3D" id="1.10.287.470">
    <property type="entry name" value="Helix hairpin bin"/>
    <property type="match status" value="1"/>
</dbReference>
<accession>A0A5J4SP56</accession>
<dbReference type="InterPro" id="IPR006143">
    <property type="entry name" value="RND_pump_MFP"/>
</dbReference>
<gene>
    <name evidence="3" type="ORF">EZS27_005618</name>
    <name evidence="4" type="ORF">EZS27_005633</name>
</gene>
<feature type="domain" description="Multidrug resistance protein MdtA-like C-terminal permuted SH3" evidence="2">
    <location>
        <begin position="301"/>
        <end position="360"/>
    </location>
</feature>
<dbReference type="InterPro" id="IPR058627">
    <property type="entry name" value="MdtA-like_C"/>
</dbReference>
<dbReference type="GO" id="GO:0022857">
    <property type="term" value="F:transmembrane transporter activity"/>
    <property type="evidence" value="ECO:0007669"/>
    <property type="project" value="InterPro"/>
</dbReference>
<evidence type="ECO:0000313" key="3">
    <source>
        <dbReference type="EMBL" id="KAA6346875.1"/>
    </source>
</evidence>
<evidence type="ECO:0000313" key="4">
    <source>
        <dbReference type="EMBL" id="KAA6346890.1"/>
    </source>
</evidence>
<dbReference type="SUPFAM" id="SSF111369">
    <property type="entry name" value="HlyD-like secretion proteins"/>
    <property type="match status" value="1"/>
</dbReference>
<sequence>MKIYIYVCFIATISLIGCDRGHKDSDVLSEESEYNTLPEEIKFTKAQAEMAGLKVQTVVPGPFRQVVKTSGQILAAQGDETTVVATSNGVVSFSGVPVADGTAFKSGEVIAVISGKNLLEGDPTEKVRMEYKTALNEFLRAEELVKDKIISAKDFEQIRLRYETLKTAYEAHADNAIPNGVKVIAPLTGYVKNKLVSQGEYVSVGQPIVVISQNRRLQLRAEVPERYYKYLGGINDAHFKPAYDNSTVYKISELNGSLLSFGKVSNSASFYIPVTFEFNNAGDIIPGSFVNVYLLSAVQSDVISIPLSALTEEQGLFFVYLQLEDETYKKQEVTLDEEDGERVMTVSGLKPGDRVVVKGAYQIKLAAGSIMPEGHLH</sequence>
<dbReference type="Pfam" id="PF25967">
    <property type="entry name" value="RND-MFP_C"/>
    <property type="match status" value="1"/>
</dbReference>
<reference evidence="3" key="1">
    <citation type="submission" date="2019-03" db="EMBL/GenBank/DDBJ databases">
        <title>Single cell metagenomics reveals metabolic interactions within the superorganism composed of flagellate Streblomastix strix and complex community of Bacteroidetes bacteria on its surface.</title>
        <authorList>
            <person name="Treitli S.C."/>
            <person name="Kolisko M."/>
            <person name="Husnik F."/>
            <person name="Keeling P."/>
            <person name="Hampl V."/>
        </authorList>
    </citation>
    <scope>NUCLEOTIDE SEQUENCE</scope>
    <source>
        <strain evidence="3">STM</strain>
    </source>
</reference>
<dbReference type="PANTHER" id="PTHR30097:SF4">
    <property type="entry name" value="SLR6042 PROTEIN"/>
    <property type="match status" value="1"/>
</dbReference>
<proteinExistence type="predicted"/>
<dbReference type="Gene3D" id="2.40.30.170">
    <property type="match status" value="1"/>
</dbReference>
<dbReference type="PANTHER" id="PTHR30097">
    <property type="entry name" value="CATION EFFLUX SYSTEM PROTEIN CUSB"/>
    <property type="match status" value="1"/>
</dbReference>
<dbReference type="PROSITE" id="PS51257">
    <property type="entry name" value="PROKAR_LIPOPROTEIN"/>
    <property type="match status" value="1"/>
</dbReference>
<dbReference type="EMBL" id="SNRY01000114">
    <property type="protein sequence ID" value="KAA6346890.1"/>
    <property type="molecule type" value="Genomic_DNA"/>
</dbReference>
<dbReference type="Gene3D" id="2.40.50.100">
    <property type="match status" value="1"/>
</dbReference>
<dbReference type="GO" id="GO:0016020">
    <property type="term" value="C:membrane"/>
    <property type="evidence" value="ECO:0007669"/>
    <property type="project" value="InterPro"/>
</dbReference>
<comment type="caution">
    <text evidence="3">The sequence shown here is derived from an EMBL/GenBank/DDBJ whole genome shotgun (WGS) entry which is preliminary data.</text>
</comment>
<dbReference type="Gene3D" id="2.40.420.20">
    <property type="match status" value="1"/>
</dbReference>
<dbReference type="GO" id="GO:0030313">
    <property type="term" value="C:cell envelope"/>
    <property type="evidence" value="ECO:0007669"/>
    <property type="project" value="TreeGrafter"/>
</dbReference>
<evidence type="ECO:0000259" key="2">
    <source>
        <dbReference type="Pfam" id="PF25967"/>
    </source>
</evidence>
<dbReference type="AlphaFoldDB" id="A0A5J4SP56"/>
<organism evidence="3">
    <name type="scientific">termite gut metagenome</name>
    <dbReference type="NCBI Taxonomy" id="433724"/>
    <lineage>
        <taxon>unclassified sequences</taxon>
        <taxon>metagenomes</taxon>
        <taxon>organismal metagenomes</taxon>
    </lineage>
</organism>
<dbReference type="GO" id="GO:0060003">
    <property type="term" value="P:copper ion export"/>
    <property type="evidence" value="ECO:0007669"/>
    <property type="project" value="TreeGrafter"/>
</dbReference>
<name>A0A5J4SP56_9ZZZZ</name>
<dbReference type="InterPro" id="IPR051909">
    <property type="entry name" value="MFP_Cation_Efflux"/>
</dbReference>
<evidence type="ECO:0000256" key="1">
    <source>
        <dbReference type="ARBA" id="ARBA00022448"/>
    </source>
</evidence>
<dbReference type="EMBL" id="SNRY01000114">
    <property type="protein sequence ID" value="KAA6346875.1"/>
    <property type="molecule type" value="Genomic_DNA"/>
</dbReference>
<protein>
    <submittedName>
        <fullName evidence="3">Multidrug resistance protein MdtA</fullName>
    </submittedName>
</protein>
<dbReference type="GO" id="GO:0015679">
    <property type="term" value="P:plasma membrane copper ion transport"/>
    <property type="evidence" value="ECO:0007669"/>
    <property type="project" value="TreeGrafter"/>
</dbReference>
<dbReference type="NCBIfam" id="TIGR01730">
    <property type="entry name" value="RND_mfp"/>
    <property type="match status" value="1"/>
</dbReference>